<organism evidence="2">
    <name type="scientific">Neelides sp. FZ-2019</name>
    <dbReference type="NCBI Taxonomy" id="2583951"/>
    <lineage>
        <taxon>Eukaryota</taxon>
        <taxon>Metazoa</taxon>
        <taxon>Ecdysozoa</taxon>
        <taxon>Arthropoda</taxon>
        <taxon>Hexapoda</taxon>
        <taxon>Collembola</taxon>
        <taxon>Neelipleona</taxon>
        <taxon>Neelidae</taxon>
        <taxon>Neelides</taxon>
    </lineage>
</organism>
<dbReference type="AlphaFoldDB" id="A0A6H0EYH0"/>
<feature type="transmembrane region" description="Helical" evidence="1">
    <location>
        <begin position="53"/>
        <end position="72"/>
    </location>
</feature>
<evidence type="ECO:0000256" key="1">
    <source>
        <dbReference type="SAM" id="Phobius"/>
    </source>
</evidence>
<sequence>MSWIKLMLILMTMISMSSLMFHSPMITLASILLQSIFVCSILATMNATPYFSYILFLIFFGAMMILFIYITSLASNEINTKINLNLNSIILFLTLILLIIFLIYNQHPMNNSLMMNHLTSIKMIFSLNAIFTTLTTMIFLLLTLLVVCSLCFSKTMPLRAHNKI</sequence>
<keyword evidence="1" id="KW-0472">Membrane</keyword>
<protein>
    <submittedName>
        <fullName evidence="2">NADH dehydrogenase subunit 6</fullName>
    </submittedName>
</protein>
<dbReference type="EMBL" id="MK431893">
    <property type="protein sequence ID" value="QIT06416.1"/>
    <property type="molecule type" value="Genomic_DNA"/>
</dbReference>
<feature type="transmembrane region" description="Helical" evidence="1">
    <location>
        <begin position="124"/>
        <end position="152"/>
    </location>
</feature>
<gene>
    <name evidence="2" type="primary">ND6</name>
</gene>
<accession>A0A6H0EYH0</accession>
<reference evidence="2" key="1">
    <citation type="submission" date="2019-01" db="EMBL/GenBank/DDBJ databases">
        <title>Mitochondrial phylogenomics of Collembola.</title>
        <authorList>
            <person name="Sun X."/>
            <person name="Xie Z.-J."/>
            <person name="Dong J."/>
            <person name="Yu D.-Y."/>
        </authorList>
    </citation>
    <scope>NUCLEOTIDE SEQUENCE</scope>
</reference>
<keyword evidence="2" id="KW-0496">Mitochondrion</keyword>
<name>A0A6H0EYH0_9HEXA</name>
<keyword evidence="1" id="KW-0812">Transmembrane</keyword>
<feature type="transmembrane region" description="Helical" evidence="1">
    <location>
        <begin position="84"/>
        <end position="104"/>
    </location>
</feature>
<geneLocation type="mitochondrion" evidence="2"/>
<proteinExistence type="predicted"/>
<keyword evidence="1" id="KW-1133">Transmembrane helix</keyword>
<evidence type="ECO:0000313" key="2">
    <source>
        <dbReference type="EMBL" id="QIT06416.1"/>
    </source>
</evidence>